<dbReference type="GeneID" id="76193479"/>
<organism evidence="1 2">
    <name type="scientific">Gluconobacter kondonii</name>
    <dbReference type="NCBI Taxonomy" id="941463"/>
    <lineage>
        <taxon>Bacteria</taxon>
        <taxon>Pseudomonadati</taxon>
        <taxon>Pseudomonadota</taxon>
        <taxon>Alphaproteobacteria</taxon>
        <taxon>Acetobacterales</taxon>
        <taxon>Acetobacteraceae</taxon>
        <taxon>Gluconobacter</taxon>
    </lineage>
</organism>
<name>A0ABQ5WPZ7_9PROT</name>
<proteinExistence type="predicted"/>
<protein>
    <submittedName>
        <fullName evidence="1">Aldose 1-epimerase</fullName>
    </submittedName>
</protein>
<dbReference type="EMBL" id="BSNV01000002">
    <property type="protein sequence ID" value="GLQ64777.1"/>
    <property type="molecule type" value="Genomic_DNA"/>
</dbReference>
<dbReference type="SUPFAM" id="SSF74650">
    <property type="entry name" value="Galactose mutarotase-like"/>
    <property type="match status" value="1"/>
</dbReference>
<dbReference type="InterPro" id="IPR011013">
    <property type="entry name" value="Gal_mutarotase_sf_dom"/>
</dbReference>
<evidence type="ECO:0000313" key="2">
    <source>
        <dbReference type="Proteomes" id="UP001156629"/>
    </source>
</evidence>
<dbReference type="Proteomes" id="UP001156629">
    <property type="component" value="Unassembled WGS sequence"/>
</dbReference>
<dbReference type="InterPro" id="IPR037481">
    <property type="entry name" value="LacX"/>
</dbReference>
<evidence type="ECO:0000313" key="1">
    <source>
        <dbReference type="EMBL" id="GLQ64777.1"/>
    </source>
</evidence>
<dbReference type="InterPro" id="IPR014718">
    <property type="entry name" value="GH-type_carb-bd"/>
</dbReference>
<dbReference type="CDD" id="cd09024">
    <property type="entry name" value="Aldose_epim_lacX"/>
    <property type="match status" value="1"/>
</dbReference>
<accession>A0ABQ5WPZ7</accession>
<keyword evidence="2" id="KW-1185">Reference proteome</keyword>
<comment type="caution">
    <text evidence="1">The sequence shown here is derived from an EMBL/GenBank/DDBJ whole genome shotgun (WGS) entry which is preliminary data.</text>
</comment>
<sequence length="308" mass="34384">MTDIVTDDRHDFGTGLLKASVRSHGAELVALHNGTDDLLWNAGPAWPRQSPVLFPIIGRLPEYEITLDGTPVRLKQHGLARDRVFRWIARTPEGCTLELVDDAESRALFPSAFRLRLVYLIENNTLRVSYHLHNPDSTSTLHASLGAHPAFRWPLKEGVTKDSYRLVFEYDEPLPVRRIDADGLLLPEKQHTPVRDNVLALTNALFEKDALILEKPESRSVDMVGPDGAGIRFVWGGFKELGLWTKPGADFLCIEPWYGYATPAGFKGDFSQKPGLLHLKPGESWTAFWSVKAICKTDPSRFSTSATG</sequence>
<dbReference type="RefSeq" id="WP_099285392.1">
    <property type="nucleotide sequence ID" value="NZ_BEWP01000001.1"/>
</dbReference>
<gene>
    <name evidence="1" type="ORF">GCM10007870_03610</name>
</gene>
<dbReference type="Gene3D" id="2.70.98.10">
    <property type="match status" value="1"/>
</dbReference>
<reference evidence="2" key="1">
    <citation type="journal article" date="2019" name="Int. J. Syst. Evol. Microbiol.">
        <title>The Global Catalogue of Microorganisms (GCM) 10K type strain sequencing project: providing services to taxonomists for standard genome sequencing and annotation.</title>
        <authorList>
            <consortium name="The Broad Institute Genomics Platform"/>
            <consortium name="The Broad Institute Genome Sequencing Center for Infectious Disease"/>
            <person name="Wu L."/>
            <person name="Ma J."/>
        </authorList>
    </citation>
    <scope>NUCLEOTIDE SEQUENCE [LARGE SCALE GENOMIC DNA]</scope>
    <source>
        <strain evidence="2">NBRC 3266</strain>
    </source>
</reference>
<dbReference type="InterPro" id="IPR008183">
    <property type="entry name" value="Aldose_1/G6P_1-epimerase"/>
</dbReference>
<dbReference type="Pfam" id="PF01263">
    <property type="entry name" value="Aldose_epim"/>
    <property type="match status" value="1"/>
</dbReference>